<keyword evidence="7" id="KW-1185">Reference proteome</keyword>
<sequence>MARVYGGSRILYFSPPQEWMSDIWIRKQRFGSAQCSIAEAASSRNISSNVICLHCLLSRFYHIRETKNKYRWEVIPGDKFLEVRVLARDVLHTVRARQPRLSACGLFDLRMSLVTGYLSLTTTYSIVLLQLTHLFIAEGYVHIHTAWRTARVGITTDDERGQGQKYATTCRAQIVEWSKKLTFSKANIQTLEAVCLVLEQWACGR</sequence>
<evidence type="ECO:0000313" key="6">
    <source>
        <dbReference type="EMBL" id="GBP75468.1"/>
    </source>
</evidence>
<dbReference type="GO" id="GO:0005886">
    <property type="term" value="C:plasma membrane"/>
    <property type="evidence" value="ECO:0007669"/>
    <property type="project" value="UniProtKB-SubCell"/>
</dbReference>
<gene>
    <name evidence="6" type="ORF">EVAR_57206_1</name>
</gene>
<accession>A0A4C1YHC0</accession>
<dbReference type="AlphaFoldDB" id="A0A4C1YHC0"/>
<dbReference type="GO" id="GO:0050909">
    <property type="term" value="P:sensory perception of taste"/>
    <property type="evidence" value="ECO:0007669"/>
    <property type="project" value="InterPro"/>
</dbReference>
<protein>
    <submittedName>
        <fullName evidence="6">Uncharacterized protein</fullName>
    </submittedName>
</protein>
<evidence type="ECO:0000256" key="2">
    <source>
        <dbReference type="ARBA" id="ARBA00022475"/>
    </source>
</evidence>
<dbReference type="EMBL" id="BGZK01001250">
    <property type="protein sequence ID" value="GBP75468.1"/>
    <property type="molecule type" value="Genomic_DNA"/>
</dbReference>
<proteinExistence type="predicted"/>
<keyword evidence="4" id="KW-1133">Transmembrane helix</keyword>
<keyword evidence="3" id="KW-0812">Transmembrane</keyword>
<dbReference type="Proteomes" id="UP000299102">
    <property type="component" value="Unassembled WGS sequence"/>
</dbReference>
<keyword evidence="5" id="KW-0472">Membrane</keyword>
<evidence type="ECO:0000313" key="7">
    <source>
        <dbReference type="Proteomes" id="UP000299102"/>
    </source>
</evidence>
<reference evidence="6 7" key="1">
    <citation type="journal article" date="2019" name="Commun. Biol.">
        <title>The bagworm genome reveals a unique fibroin gene that provides high tensile strength.</title>
        <authorList>
            <person name="Kono N."/>
            <person name="Nakamura H."/>
            <person name="Ohtoshi R."/>
            <person name="Tomita M."/>
            <person name="Numata K."/>
            <person name="Arakawa K."/>
        </authorList>
    </citation>
    <scope>NUCLEOTIDE SEQUENCE [LARGE SCALE GENOMIC DNA]</scope>
</reference>
<dbReference type="Pfam" id="PF08395">
    <property type="entry name" value="7tm_7"/>
    <property type="match status" value="1"/>
</dbReference>
<comment type="subcellular location">
    <subcellularLocation>
        <location evidence="1">Cell membrane</location>
        <topology evidence="1">Multi-pass membrane protein</topology>
    </subcellularLocation>
</comment>
<evidence type="ECO:0000256" key="4">
    <source>
        <dbReference type="ARBA" id="ARBA00022989"/>
    </source>
</evidence>
<evidence type="ECO:0000256" key="3">
    <source>
        <dbReference type="ARBA" id="ARBA00022692"/>
    </source>
</evidence>
<evidence type="ECO:0000256" key="5">
    <source>
        <dbReference type="ARBA" id="ARBA00023136"/>
    </source>
</evidence>
<keyword evidence="2" id="KW-1003">Cell membrane</keyword>
<comment type="caution">
    <text evidence="6">The sequence shown here is derived from an EMBL/GenBank/DDBJ whole genome shotgun (WGS) entry which is preliminary data.</text>
</comment>
<name>A0A4C1YHC0_EUMVA</name>
<dbReference type="InterPro" id="IPR013604">
    <property type="entry name" value="7TM_chemorcpt"/>
</dbReference>
<organism evidence="6 7">
    <name type="scientific">Eumeta variegata</name>
    <name type="common">Bagworm moth</name>
    <name type="synonym">Eumeta japonica</name>
    <dbReference type="NCBI Taxonomy" id="151549"/>
    <lineage>
        <taxon>Eukaryota</taxon>
        <taxon>Metazoa</taxon>
        <taxon>Ecdysozoa</taxon>
        <taxon>Arthropoda</taxon>
        <taxon>Hexapoda</taxon>
        <taxon>Insecta</taxon>
        <taxon>Pterygota</taxon>
        <taxon>Neoptera</taxon>
        <taxon>Endopterygota</taxon>
        <taxon>Lepidoptera</taxon>
        <taxon>Glossata</taxon>
        <taxon>Ditrysia</taxon>
        <taxon>Tineoidea</taxon>
        <taxon>Psychidae</taxon>
        <taxon>Oiketicinae</taxon>
        <taxon>Eumeta</taxon>
    </lineage>
</organism>
<evidence type="ECO:0000256" key="1">
    <source>
        <dbReference type="ARBA" id="ARBA00004651"/>
    </source>
</evidence>